<dbReference type="FunFam" id="3.40.1230.10:FF:000001">
    <property type="entry name" value="Adipogenesis-associated, Mth938 domain-containing"/>
    <property type="match status" value="1"/>
</dbReference>
<name>E3HD88_ILYPC</name>
<dbReference type="KEGG" id="ipo:Ilyop_2328"/>
<evidence type="ECO:0000313" key="4">
    <source>
        <dbReference type="Proteomes" id="UP000006875"/>
    </source>
</evidence>
<accession>E3HD88</accession>
<keyword evidence="3" id="KW-0614">Plasmid</keyword>
<dbReference type="CDD" id="cd05126">
    <property type="entry name" value="Mth938"/>
    <property type="match status" value="1"/>
</dbReference>
<dbReference type="SUPFAM" id="SSF64076">
    <property type="entry name" value="MTH938-like"/>
    <property type="match status" value="1"/>
</dbReference>
<evidence type="ECO:0000313" key="3">
    <source>
        <dbReference type="EMBL" id="ADO84088.1"/>
    </source>
</evidence>
<dbReference type="Gene3D" id="3.40.1230.10">
    <property type="entry name" value="MTH938-like"/>
    <property type="match status" value="1"/>
</dbReference>
<dbReference type="AlphaFoldDB" id="E3HD88"/>
<dbReference type="InterPro" id="IPR036748">
    <property type="entry name" value="MTH938-like_sf"/>
</dbReference>
<dbReference type="Pfam" id="PF04430">
    <property type="entry name" value="DUF498"/>
    <property type="match status" value="1"/>
</dbReference>
<dbReference type="InterPro" id="IPR034096">
    <property type="entry name" value="AAMDC"/>
</dbReference>
<protein>
    <submittedName>
        <fullName evidence="3">Uncharacterized protein</fullName>
    </submittedName>
</protein>
<comment type="subcellular location">
    <subcellularLocation>
        <location evidence="1">Cytoplasm</location>
    </subcellularLocation>
</comment>
<geneLocation type="plasmid" evidence="3 4">
    <name>pILYOP01</name>
</geneLocation>
<dbReference type="InterPro" id="IPR007523">
    <property type="entry name" value="NDUFAF3/AAMDC"/>
</dbReference>
<dbReference type="GO" id="GO:0005737">
    <property type="term" value="C:cytoplasm"/>
    <property type="evidence" value="ECO:0007669"/>
    <property type="project" value="UniProtKB-SubCell"/>
</dbReference>
<dbReference type="Proteomes" id="UP000006875">
    <property type="component" value="Plasmid pILYOP01"/>
</dbReference>
<dbReference type="EMBL" id="CP002282">
    <property type="protein sequence ID" value="ADO84088.1"/>
    <property type="molecule type" value="Genomic_DNA"/>
</dbReference>
<evidence type="ECO:0000256" key="2">
    <source>
        <dbReference type="ARBA" id="ARBA00022490"/>
    </source>
</evidence>
<keyword evidence="2" id="KW-0963">Cytoplasm</keyword>
<dbReference type="RefSeq" id="WP_013388747.1">
    <property type="nucleotide sequence ID" value="NC_014633.1"/>
</dbReference>
<dbReference type="PANTHER" id="PTHR15811:SF5">
    <property type="entry name" value="MTH938 DOMAIN-CONTAINING PROTEIN"/>
    <property type="match status" value="1"/>
</dbReference>
<proteinExistence type="predicted"/>
<reference evidence="3 4" key="1">
    <citation type="journal article" date="2010" name="Stand. Genomic Sci.">
        <title>Complete genome sequence of Ilyobacter polytropus type strain (CuHbu1).</title>
        <authorList>
            <person name="Sikorski J."/>
            <person name="Chertkov O."/>
            <person name="Lapidus A."/>
            <person name="Nolan M."/>
            <person name="Lucas S."/>
            <person name="Del Rio T.G."/>
            <person name="Tice H."/>
            <person name="Cheng J.F."/>
            <person name="Tapia R."/>
            <person name="Han C."/>
            <person name="Goodwin L."/>
            <person name="Pitluck S."/>
            <person name="Liolios K."/>
            <person name="Ivanova N."/>
            <person name="Mavromatis K."/>
            <person name="Mikhailova N."/>
            <person name="Pati A."/>
            <person name="Chen A."/>
            <person name="Palaniappan K."/>
            <person name="Land M."/>
            <person name="Hauser L."/>
            <person name="Chang Y.J."/>
            <person name="Jeffries C.D."/>
            <person name="Brambilla E."/>
            <person name="Yasawong M."/>
            <person name="Rohde M."/>
            <person name="Pukall R."/>
            <person name="Spring S."/>
            <person name="Goker M."/>
            <person name="Woyke T."/>
            <person name="Bristow J."/>
            <person name="Eisen J.A."/>
            <person name="Markowitz V."/>
            <person name="Hugenholtz P."/>
            <person name="Kyrpides N.C."/>
            <person name="Klenk H.P."/>
        </authorList>
    </citation>
    <scope>NUCLEOTIDE SEQUENCE [LARGE SCALE GENOMIC DNA]</scope>
    <source>
        <strain evidence="4">ATCC 51220 / DSM 2926 / LMG 16218 / CuHBu1</strain>
        <plasmid evidence="4">pILYOP01</plasmid>
    </source>
</reference>
<dbReference type="PANTHER" id="PTHR15811">
    <property type="entry name" value="MTH938 DOMAIN-CONTAINING PROTEIN"/>
    <property type="match status" value="1"/>
</dbReference>
<keyword evidence="4" id="KW-1185">Reference proteome</keyword>
<evidence type="ECO:0000256" key="1">
    <source>
        <dbReference type="ARBA" id="ARBA00004496"/>
    </source>
</evidence>
<dbReference type="HOGENOM" id="CLU_074390_4_0_0"/>
<sequence>MKNDLDNFSPKILNFSWGVMDIEGYGQGKDFKLYPGGASPWNWSETGTEHSPGIQPADIKELLDRGCQVVVLSKGVESSLKVMDSTIELLKKHNIEYHILDTKKAVELYNKLAGENFRIGGLFHSTC</sequence>
<gene>
    <name evidence="3" type="ordered locus">Ilyop_2328</name>
</gene>
<organism evidence="3 4">
    <name type="scientific">Ilyobacter polytropus (strain ATCC 51220 / DSM 2926 / LMG 16218 / CuHBu1)</name>
    <dbReference type="NCBI Taxonomy" id="572544"/>
    <lineage>
        <taxon>Bacteria</taxon>
        <taxon>Fusobacteriati</taxon>
        <taxon>Fusobacteriota</taxon>
        <taxon>Fusobacteriia</taxon>
        <taxon>Fusobacteriales</taxon>
        <taxon>Fusobacteriaceae</taxon>
        <taxon>Ilyobacter</taxon>
    </lineage>
</organism>